<dbReference type="Gene3D" id="1.10.260.40">
    <property type="entry name" value="lambda repressor-like DNA-binding domains"/>
    <property type="match status" value="1"/>
</dbReference>
<keyword evidence="2" id="KW-1185">Reference proteome</keyword>
<dbReference type="AlphaFoldDB" id="A0A4V2MJ10"/>
<name>A0A4V2MJ10_9SPHI</name>
<sequence length="71" mass="8178">MKLTLGEKFTFLRQNAKRTEKEIAKCLNLALSTYEKIEGDFVYPADTLIKKTAKLYELTYDELLALGEESE</sequence>
<proteinExistence type="predicted"/>
<comment type="caution">
    <text evidence="1">The sequence shown here is derived from an EMBL/GenBank/DDBJ whole genome shotgun (WGS) entry which is preliminary data.</text>
</comment>
<evidence type="ECO:0000313" key="1">
    <source>
        <dbReference type="EMBL" id="TCC92506.1"/>
    </source>
</evidence>
<gene>
    <name evidence="1" type="ORF">EZ444_19080</name>
</gene>
<accession>A0A4V2MJ10</accession>
<evidence type="ECO:0000313" key="2">
    <source>
        <dbReference type="Proteomes" id="UP000291117"/>
    </source>
</evidence>
<organism evidence="1 2">
    <name type="scientific">Pedobacter hiemivivus</name>
    <dbReference type="NCBI Taxonomy" id="2530454"/>
    <lineage>
        <taxon>Bacteria</taxon>
        <taxon>Pseudomonadati</taxon>
        <taxon>Bacteroidota</taxon>
        <taxon>Sphingobacteriia</taxon>
        <taxon>Sphingobacteriales</taxon>
        <taxon>Sphingobacteriaceae</taxon>
        <taxon>Pedobacter</taxon>
    </lineage>
</organism>
<dbReference type="CDD" id="cd00093">
    <property type="entry name" value="HTH_XRE"/>
    <property type="match status" value="1"/>
</dbReference>
<dbReference type="Proteomes" id="UP000291117">
    <property type="component" value="Unassembled WGS sequence"/>
</dbReference>
<dbReference type="SUPFAM" id="SSF47413">
    <property type="entry name" value="lambda repressor-like DNA-binding domains"/>
    <property type="match status" value="1"/>
</dbReference>
<dbReference type="InterPro" id="IPR001387">
    <property type="entry name" value="Cro/C1-type_HTH"/>
</dbReference>
<reference evidence="1 2" key="1">
    <citation type="submission" date="2019-02" db="EMBL/GenBank/DDBJ databases">
        <title>Pedobacter sp. RP-3-8 sp. nov., isolated from Arctic soil.</title>
        <authorList>
            <person name="Dahal R.H."/>
        </authorList>
    </citation>
    <scope>NUCLEOTIDE SEQUENCE [LARGE SCALE GENOMIC DNA]</scope>
    <source>
        <strain evidence="1 2">RP-3-8</strain>
    </source>
</reference>
<dbReference type="RefSeq" id="WP_131610742.1">
    <property type="nucleotide sequence ID" value="NZ_SJSM01000014.1"/>
</dbReference>
<dbReference type="GO" id="GO:0003677">
    <property type="term" value="F:DNA binding"/>
    <property type="evidence" value="ECO:0007669"/>
    <property type="project" value="InterPro"/>
</dbReference>
<dbReference type="EMBL" id="SJSM01000014">
    <property type="protein sequence ID" value="TCC92506.1"/>
    <property type="molecule type" value="Genomic_DNA"/>
</dbReference>
<dbReference type="InterPro" id="IPR010982">
    <property type="entry name" value="Lambda_DNA-bd_dom_sf"/>
</dbReference>
<dbReference type="OrthoDB" id="772918at2"/>
<protein>
    <submittedName>
        <fullName evidence="1">XRE family transcriptional regulator</fullName>
    </submittedName>
</protein>